<evidence type="ECO:0000256" key="5">
    <source>
        <dbReference type="ARBA" id="ARBA00022741"/>
    </source>
</evidence>
<dbReference type="CDD" id="cd16917">
    <property type="entry name" value="HATPase_UhpB-NarQ-NarX-like"/>
    <property type="match status" value="1"/>
</dbReference>
<dbReference type="InterPro" id="IPR003594">
    <property type="entry name" value="HATPase_dom"/>
</dbReference>
<dbReference type="InterPro" id="IPR011712">
    <property type="entry name" value="Sig_transdc_His_kin_sub3_dim/P"/>
</dbReference>
<dbReference type="Gene3D" id="3.30.565.10">
    <property type="entry name" value="Histidine kinase-like ATPase, C-terminal domain"/>
    <property type="match status" value="1"/>
</dbReference>
<feature type="transmembrane region" description="Helical" evidence="9">
    <location>
        <begin position="101"/>
        <end position="121"/>
    </location>
</feature>
<dbReference type="InterPro" id="IPR036890">
    <property type="entry name" value="HATPase_C_sf"/>
</dbReference>
<evidence type="ECO:0000256" key="6">
    <source>
        <dbReference type="ARBA" id="ARBA00022777"/>
    </source>
</evidence>
<evidence type="ECO:0000256" key="8">
    <source>
        <dbReference type="ARBA" id="ARBA00023012"/>
    </source>
</evidence>
<feature type="transmembrane region" description="Helical" evidence="9">
    <location>
        <begin position="130"/>
        <end position="149"/>
    </location>
</feature>
<evidence type="ECO:0000313" key="13">
    <source>
        <dbReference type="Proteomes" id="UP001500390"/>
    </source>
</evidence>
<keyword evidence="9" id="KW-0812">Transmembrane</keyword>
<evidence type="ECO:0000256" key="3">
    <source>
        <dbReference type="ARBA" id="ARBA00022553"/>
    </source>
</evidence>
<dbReference type="Pfam" id="PF07730">
    <property type="entry name" value="HisKA_3"/>
    <property type="match status" value="1"/>
</dbReference>
<accession>A0ABP8KC29</accession>
<dbReference type="EMBL" id="BAABFX010000053">
    <property type="protein sequence ID" value="GAA4403768.1"/>
    <property type="molecule type" value="Genomic_DNA"/>
</dbReference>
<dbReference type="EC" id="2.7.13.3" evidence="2"/>
<name>A0ABP8KC29_9MICO</name>
<dbReference type="PANTHER" id="PTHR24421">
    <property type="entry name" value="NITRATE/NITRITE SENSOR PROTEIN NARX-RELATED"/>
    <property type="match status" value="1"/>
</dbReference>
<keyword evidence="8" id="KW-0902">Two-component regulatory system</keyword>
<evidence type="ECO:0000256" key="9">
    <source>
        <dbReference type="SAM" id="Phobius"/>
    </source>
</evidence>
<dbReference type="Pfam" id="PF02518">
    <property type="entry name" value="HATPase_c"/>
    <property type="match status" value="1"/>
</dbReference>
<feature type="domain" description="Histidine kinase/HSP90-like ATPase" evidence="10">
    <location>
        <begin position="278"/>
        <end position="360"/>
    </location>
</feature>
<feature type="transmembrane region" description="Helical" evidence="9">
    <location>
        <begin position="36"/>
        <end position="55"/>
    </location>
</feature>
<keyword evidence="13" id="KW-1185">Reference proteome</keyword>
<protein>
    <recommendedName>
        <fullName evidence="2">histidine kinase</fullName>
        <ecNumber evidence="2">2.7.13.3</ecNumber>
    </recommendedName>
</protein>
<keyword evidence="6" id="KW-0418">Kinase</keyword>
<keyword evidence="7" id="KW-0067">ATP-binding</keyword>
<keyword evidence="9" id="KW-1133">Transmembrane helix</keyword>
<evidence type="ECO:0000256" key="7">
    <source>
        <dbReference type="ARBA" id="ARBA00022840"/>
    </source>
</evidence>
<dbReference type="SUPFAM" id="SSF55874">
    <property type="entry name" value="ATPase domain of HSP90 chaperone/DNA topoisomerase II/histidine kinase"/>
    <property type="match status" value="1"/>
</dbReference>
<evidence type="ECO:0000256" key="4">
    <source>
        <dbReference type="ARBA" id="ARBA00022679"/>
    </source>
</evidence>
<keyword evidence="4" id="KW-0808">Transferase</keyword>
<proteinExistence type="predicted"/>
<dbReference type="InterPro" id="IPR050482">
    <property type="entry name" value="Sensor_HK_TwoCompSys"/>
</dbReference>
<keyword evidence="5" id="KW-0547">Nucleotide-binding</keyword>
<feature type="domain" description="Signal transduction histidine kinase subgroup 3 dimerisation and phosphoacceptor" evidence="11">
    <location>
        <begin position="166"/>
        <end position="230"/>
    </location>
</feature>
<evidence type="ECO:0000259" key="11">
    <source>
        <dbReference type="Pfam" id="PF07730"/>
    </source>
</evidence>
<comment type="caution">
    <text evidence="12">The sequence shown here is derived from an EMBL/GenBank/DDBJ whole genome shotgun (WGS) entry which is preliminary data.</text>
</comment>
<gene>
    <name evidence="12" type="ORF">GCM10023153_34030</name>
</gene>
<evidence type="ECO:0000256" key="2">
    <source>
        <dbReference type="ARBA" id="ARBA00012438"/>
    </source>
</evidence>
<comment type="catalytic activity">
    <reaction evidence="1">
        <text>ATP + protein L-histidine = ADP + protein N-phospho-L-histidine.</text>
        <dbReference type="EC" id="2.7.13.3"/>
    </reaction>
</comment>
<evidence type="ECO:0000256" key="1">
    <source>
        <dbReference type="ARBA" id="ARBA00000085"/>
    </source>
</evidence>
<feature type="transmembrane region" description="Helical" evidence="9">
    <location>
        <begin position="12"/>
        <end position="30"/>
    </location>
</feature>
<evidence type="ECO:0000259" key="10">
    <source>
        <dbReference type="Pfam" id="PF02518"/>
    </source>
</evidence>
<feature type="transmembrane region" description="Helical" evidence="9">
    <location>
        <begin position="62"/>
        <end position="81"/>
    </location>
</feature>
<keyword evidence="9" id="KW-0472">Membrane</keyword>
<evidence type="ECO:0000313" key="12">
    <source>
        <dbReference type="EMBL" id="GAA4403768.1"/>
    </source>
</evidence>
<dbReference type="Proteomes" id="UP001500390">
    <property type="component" value="Unassembled WGS sequence"/>
</dbReference>
<reference evidence="13" key="1">
    <citation type="journal article" date="2019" name="Int. J. Syst. Evol. Microbiol.">
        <title>The Global Catalogue of Microorganisms (GCM) 10K type strain sequencing project: providing services to taxonomists for standard genome sequencing and annotation.</title>
        <authorList>
            <consortium name="The Broad Institute Genomics Platform"/>
            <consortium name="The Broad Institute Genome Sequencing Center for Infectious Disease"/>
            <person name="Wu L."/>
            <person name="Ma J."/>
        </authorList>
    </citation>
    <scope>NUCLEOTIDE SEQUENCE [LARGE SCALE GENOMIC DNA]</scope>
    <source>
        <strain evidence="13">JCM 17738</strain>
    </source>
</reference>
<sequence>MERWRAEDWRVELAIAVIVAVVSATGAWVGDPADSGRTGAFPATVALCAGLVLVARRVTPMAVLGVVLVLLVLASVDGHQLGTTPVALLFASHAAGRWAPGARGVIALAAIWVVFAGLALWGDPYFRSPIAVLAPVIYGLPFVVGRYVAARTERTEREWHEARDAERAQIARELHDIVTHALTGITVQAGTARHLRLGGGAAIETFAQIETQGRQALGDLRRMLDLLREDHPGENRPTPGIGDLRQLVDAHRSAHGPVTLTLDDGWQEIGASAGLATFRLVQEALTNVARHARGAPALVVVACGARDVRVSVEDTGPGPTPERPDSYGLVGMRERVELFGGTFEAGPRPEGGFAVRALIPCGR</sequence>
<organism evidence="12 13">
    <name type="scientific">Ornithinibacter aureus</name>
    <dbReference type="NCBI Taxonomy" id="622664"/>
    <lineage>
        <taxon>Bacteria</taxon>
        <taxon>Bacillati</taxon>
        <taxon>Actinomycetota</taxon>
        <taxon>Actinomycetes</taxon>
        <taxon>Micrococcales</taxon>
        <taxon>Intrasporangiaceae</taxon>
        <taxon>Ornithinibacter</taxon>
    </lineage>
</organism>
<dbReference type="Gene3D" id="1.20.5.1930">
    <property type="match status" value="1"/>
</dbReference>
<keyword evidence="3" id="KW-0597">Phosphoprotein</keyword>
<dbReference type="PANTHER" id="PTHR24421:SF10">
    <property type="entry name" value="NITRATE_NITRITE SENSOR PROTEIN NARQ"/>
    <property type="match status" value="1"/>
</dbReference>